<comment type="function">
    <text evidence="4">Component of the eukaryotic translation initiation factor 3 (eIF-3) complex, which is involved in protein synthesis of a specialized repertoire of mRNAs and, together with other initiation factors, stimulates binding of mRNA and methionyl-tRNAi to the 40S ribosome. The eIF-3 complex specifically targets and initiates translation of a subset of mRNAs involved in cell proliferation.</text>
</comment>
<feature type="compositionally biased region" description="Polar residues" evidence="5">
    <location>
        <begin position="1713"/>
        <end position="1737"/>
    </location>
</feature>
<feature type="compositionally biased region" description="Basic and acidic residues" evidence="5">
    <location>
        <begin position="40"/>
        <end position="64"/>
    </location>
</feature>
<keyword evidence="1 4" id="KW-0963">Cytoplasm</keyword>
<sequence length="1789" mass="204965">MSWDDEDFDVSAKTAPTASWEDEADDEPVMESWEVDEEEEAKKKKAAEDKKKADLKKKQDEAKAKKQAAKSGEKKLLDIDTVDEKTRRELLKKAEIDADLNNAADLFGGLGVANDKLDELTAHPRERAAAAAAAKQEPSFTKDTPLESHPLFQPTNKQEFEKLRKTLAPILTGLAKDSSLLYSSNLAIDLIRDLVQPLSVESTRKVVSTLNVVQREKERQERQARLSKAGGTATGGAGKKKAKPLVKTNVNDTHFKKDALDDLDNNYDDFGDDDFIPQHYELPTRERIPKKQLEQYRHHLKGYQKKRFQDFLRQLNIPDLKIFDEDSPKYDVSRAEANYKARSSTDKGVMFNVFLNDRYNFNEMLDFLVHLTPDRLKCEETVSDPSALQYVLKQQDDEYRKSKFVVPRYHFHEIPPFPEPLTPESFQEYIYFLTHVKIPFKNSSSLLSGIVPEILLYTHSLDNDEFKNLRSVETYNYLIKYFGYDKFQASFAKELLLVMATDGKQPNLETINELLKICRVHSTRRSLFSSYKIIRRYLTIINRLKLGVNLTTWLRIYECITNIFLREIYVNKMATINLPISSHMCVRVLEDFCQTTQDTQEVIDFLCNELRRPSWKQYPRLAEKVILHIVSRAKDSSQLKPAFELLEQVEIDEATLNAFSRTVLQNKSLEQPTLILLSLFARFEHMVNTESADVLSNLLVAITTDNIELSQASFLLRSFVHKEAVEKLNLPVEFDSHGDDPREQARPPSFQLKIPKTHISEHYRIMKRLTKDHLTDFEARIFHNYHDGHSIPWQPLTDQEKTEWENYKHKLKNADPFWLDVETTSRELGLQSAAKNTPPYVIDTYRKANAIRANVSRGAHLVRRLQTGLDEHLENEPSSIDSSNDTNLFPMARFANAYWSPDYRSGIESLSKQSLTSLNQLHELRRFIFNYMNYHHSNSGYMAKLAKESLPMDSSFREEREEKHILSGSKKSSQEQKPREVDVKYVFKEFVDRTALESQLQLNVASEIESEVLGKITGFIKLHEPQIKSTLDRFEDLLDDYDESRRKMERTKGKYDEMVRLGELEGHDHRIEHDPDESVSSVPGTPERPKHAYDSEDEALEDGQSQLNLSFPLLLGGGLKFESPDKLQSFLARAIASISTIKRKIPFPGYRNEIFSSDQLCDYLKSHRPHGFNPTRSNLEKLGQSLIDRKLIVGFGLFSQKFKSEGMWFEWSQEAVEFTELKSHRTSSISSVASPSSISRLSIEESSRKVNEVAGSTSKRFNTMFKNVKSSLLKPKYSEEAIHELESEYNEAYEEVQKVKHLLDMEIFQKSQIFERFEMVRIEVTYQSLTKLSEVLYRNSASAVSSLHNFTSNFIEKLNKPHNYEKDLHDLLQSNSTGIYFPAIVSPHHGSKEHFDPSLLNTSFQNIKFTFNLYKDIPLQVKNSDVDNESLMSTRSLPLLLKSLVEATFSADKSELKELWIAPIDHQEYWSLKQEVIQLIQEFDPPDDLNVQDEKAVEIAIVKKVAERLSAASANSLLNFLKNWLLETSDSVIPCTIYDSLLNLHKDSKGDTANESIKVLSSIPRSNLCSLIFILESVSFIFGLQSIDEYGSTDDVAIQDHEEIDVAPFVEQLNSMDSIGSVPFLHLILRPSVVKNSSGFKPPKEAYNALLSTLLDINVREKLCIALITHEKNFLERTKRQEQNLGINKGARIASKDNSATRNDTPKVEIQAETPTKPTKHVSSPTPKSPNPVSGDQFSLRPFRTGVTPRPSPVSSPVHTKRFTNERSRNRSDSGHLISIDKGDDEEND</sequence>
<dbReference type="SUPFAM" id="SSF103657">
    <property type="entry name" value="BAR/IMD domain-like"/>
    <property type="match status" value="1"/>
</dbReference>
<dbReference type="Gene3D" id="1.10.555.10">
    <property type="entry name" value="Rho GTPase activation protein"/>
    <property type="match status" value="1"/>
</dbReference>
<comment type="caution">
    <text evidence="6">The sequence shown here is derived from an EMBL/GenBank/DDBJ whole genome shotgun (WGS) entry which is preliminary data.</text>
</comment>
<name>A0A2V1ALA6_9ASCO</name>
<feature type="region of interest" description="Disordered" evidence="5">
    <location>
        <begin position="1066"/>
        <end position="1101"/>
    </location>
</feature>
<evidence type="ECO:0000256" key="5">
    <source>
        <dbReference type="SAM" id="MobiDB-lite"/>
    </source>
</evidence>
<accession>A0A2V1ALA6</accession>
<evidence type="ECO:0000313" key="7">
    <source>
        <dbReference type="Proteomes" id="UP000244309"/>
    </source>
</evidence>
<protein>
    <recommendedName>
        <fullName evidence="4">Eukaryotic translation initiation factor 3 subunit J</fullName>
        <shortName evidence="4">eIF3j</shortName>
    </recommendedName>
    <alternativeName>
        <fullName evidence="4">Eukaryotic translation initiation factor 3 30 kDa subunit homolog</fullName>
        <shortName evidence="4">eIF-3 30 kDa subunit homolog</shortName>
    </alternativeName>
</protein>
<evidence type="ECO:0000256" key="3">
    <source>
        <dbReference type="ARBA" id="ARBA00022917"/>
    </source>
</evidence>
<dbReference type="PANTHER" id="PTHR21681:SF0">
    <property type="entry name" value="EUKARYOTIC TRANSLATION INITIATION FACTOR 3 SUBUNIT J"/>
    <property type="match status" value="1"/>
</dbReference>
<dbReference type="EMBL" id="PKFO01000001">
    <property type="protein sequence ID" value="PVH19107.1"/>
    <property type="molecule type" value="Genomic_DNA"/>
</dbReference>
<evidence type="ECO:0000256" key="1">
    <source>
        <dbReference type="ARBA" id="ARBA00022490"/>
    </source>
</evidence>
<feature type="region of interest" description="Disordered" evidence="5">
    <location>
        <begin position="217"/>
        <end position="242"/>
    </location>
</feature>
<dbReference type="InterPro" id="IPR027267">
    <property type="entry name" value="AH/BAR_dom_sf"/>
</dbReference>
<evidence type="ECO:0000313" key="6">
    <source>
        <dbReference type="EMBL" id="PVH19107.1"/>
    </source>
</evidence>
<comment type="similarity">
    <text evidence="4">Belongs to the eIF-3 subunit J family.</text>
</comment>
<feature type="compositionally biased region" description="Acidic residues" evidence="5">
    <location>
        <begin position="20"/>
        <end position="39"/>
    </location>
</feature>
<dbReference type="HAMAP" id="MF_03009">
    <property type="entry name" value="eIF3j"/>
    <property type="match status" value="1"/>
</dbReference>
<dbReference type="PANTHER" id="PTHR21681">
    <property type="entry name" value="EUKARYOTIC TRANSLATION INITIATION FACTOR 3 SUBUNIT J"/>
    <property type="match status" value="1"/>
</dbReference>
<dbReference type="OrthoDB" id="2155291at2759"/>
<dbReference type="STRING" id="45357.A0A2V1ALA6"/>
<feature type="region of interest" description="Disordered" evidence="5">
    <location>
        <begin position="1"/>
        <end position="75"/>
    </location>
</feature>
<organism evidence="6 7">
    <name type="scientific">Candidozyma haemuli</name>
    <dbReference type="NCBI Taxonomy" id="45357"/>
    <lineage>
        <taxon>Eukaryota</taxon>
        <taxon>Fungi</taxon>
        <taxon>Dikarya</taxon>
        <taxon>Ascomycota</taxon>
        <taxon>Saccharomycotina</taxon>
        <taxon>Pichiomycetes</taxon>
        <taxon>Metschnikowiaceae</taxon>
        <taxon>Candidozyma</taxon>
    </lineage>
</organism>
<dbReference type="GO" id="GO:0005852">
    <property type="term" value="C:eukaryotic translation initiation factor 3 complex"/>
    <property type="evidence" value="ECO:0007669"/>
    <property type="project" value="UniProtKB-UniRule"/>
</dbReference>
<dbReference type="GO" id="GO:0033290">
    <property type="term" value="C:eukaryotic 48S preinitiation complex"/>
    <property type="evidence" value="ECO:0007669"/>
    <property type="project" value="UniProtKB-UniRule"/>
</dbReference>
<dbReference type="InterPro" id="IPR023194">
    <property type="entry name" value="eIF3-like_dom_sf"/>
</dbReference>
<keyword evidence="2 4" id="KW-0396">Initiation factor</keyword>
<dbReference type="SUPFAM" id="SSF48350">
    <property type="entry name" value="GTPase activation domain, GAP"/>
    <property type="match status" value="1"/>
</dbReference>
<evidence type="ECO:0000256" key="4">
    <source>
        <dbReference type="HAMAP-Rule" id="MF_03009"/>
    </source>
</evidence>
<comment type="subunit">
    <text evidence="4">Component of the eukaryotic translation initiation factor 3 (eIF-3) complex.</text>
</comment>
<dbReference type="Gene3D" id="1.10.246.60">
    <property type="entry name" value="Eukaryotic translation initiation factor 3 like domains"/>
    <property type="match status" value="1"/>
</dbReference>
<feature type="region of interest" description="Disordered" evidence="5">
    <location>
        <begin position="128"/>
        <end position="152"/>
    </location>
</feature>
<dbReference type="Gene3D" id="1.20.1270.60">
    <property type="entry name" value="Arfaptin homology (AH) domain/BAR domain"/>
    <property type="match status" value="1"/>
</dbReference>
<dbReference type="Pfam" id="PF08597">
    <property type="entry name" value="eIF3_subunit"/>
    <property type="match status" value="1"/>
</dbReference>
<dbReference type="Proteomes" id="UP000244309">
    <property type="component" value="Unassembled WGS sequence"/>
</dbReference>
<feature type="compositionally biased region" description="Low complexity" evidence="5">
    <location>
        <begin position="1747"/>
        <end position="1758"/>
    </location>
</feature>
<dbReference type="GO" id="GO:0003743">
    <property type="term" value="F:translation initiation factor activity"/>
    <property type="evidence" value="ECO:0007669"/>
    <property type="project" value="UniProtKB-UniRule"/>
</dbReference>
<dbReference type="GO" id="GO:0001732">
    <property type="term" value="P:formation of cytoplasmic translation initiation complex"/>
    <property type="evidence" value="ECO:0007669"/>
    <property type="project" value="UniProtKB-UniRule"/>
</dbReference>
<feature type="compositionally biased region" description="Basic and acidic residues" evidence="5">
    <location>
        <begin position="955"/>
        <end position="965"/>
    </location>
</feature>
<dbReference type="VEuPathDB" id="FungiDB:CXQ85_001402"/>
<gene>
    <name evidence="4" type="primary">HCR1</name>
    <name evidence="6" type="ORF">CXQ85_001402</name>
</gene>
<keyword evidence="3 4" id="KW-0648">Protein biosynthesis</keyword>
<reference evidence="6 7" key="1">
    <citation type="submission" date="2017-12" db="EMBL/GenBank/DDBJ databases">
        <title>Genome Sequence of a Multidrug-Resistant Candida haemulonii Isolate from a Patient with Chronic Leg Ulcers in Israel.</title>
        <authorList>
            <person name="Chow N.A."/>
            <person name="Gade L."/>
            <person name="Batra D."/>
            <person name="Rowe L.A."/>
            <person name="Ben-Ami R."/>
            <person name="Loparev V.N."/>
            <person name="Litvintseva A.P."/>
        </authorList>
    </citation>
    <scope>NUCLEOTIDE SEQUENCE [LARGE SCALE GENOMIC DNA]</scope>
    <source>
        <strain evidence="6 7">B11899</strain>
    </source>
</reference>
<keyword evidence="7" id="KW-1185">Reference proteome</keyword>
<proteinExistence type="inferred from homology"/>
<dbReference type="InterPro" id="IPR013906">
    <property type="entry name" value="eIF3j"/>
</dbReference>
<dbReference type="InterPro" id="IPR008936">
    <property type="entry name" value="Rho_GTPase_activation_prot"/>
</dbReference>
<dbReference type="GO" id="GO:0016282">
    <property type="term" value="C:eukaryotic 43S preinitiation complex"/>
    <property type="evidence" value="ECO:0007669"/>
    <property type="project" value="UniProtKB-UniRule"/>
</dbReference>
<feature type="region of interest" description="Disordered" evidence="5">
    <location>
        <begin position="1686"/>
        <end position="1789"/>
    </location>
</feature>
<evidence type="ECO:0000256" key="2">
    <source>
        <dbReference type="ARBA" id="ARBA00022540"/>
    </source>
</evidence>
<comment type="subcellular location">
    <subcellularLocation>
        <location evidence="4">Cytoplasm</location>
    </subcellularLocation>
</comment>
<feature type="region of interest" description="Disordered" evidence="5">
    <location>
        <begin position="953"/>
        <end position="977"/>
    </location>
</feature>
<feature type="compositionally biased region" description="Basic and acidic residues" evidence="5">
    <location>
        <begin position="1763"/>
        <end position="1782"/>
    </location>
</feature>